<evidence type="ECO:0000313" key="3">
    <source>
        <dbReference type="Proteomes" id="UP001469553"/>
    </source>
</evidence>
<comment type="caution">
    <text evidence="2">The sequence shown here is derived from an EMBL/GenBank/DDBJ whole genome shotgun (WGS) entry which is preliminary data.</text>
</comment>
<feature type="region of interest" description="Disordered" evidence="1">
    <location>
        <begin position="21"/>
        <end position="100"/>
    </location>
</feature>
<dbReference type="Proteomes" id="UP001469553">
    <property type="component" value="Unassembled WGS sequence"/>
</dbReference>
<keyword evidence="3" id="KW-1185">Reference proteome</keyword>
<feature type="compositionally biased region" description="Basic and acidic residues" evidence="1">
    <location>
        <begin position="79"/>
        <end position="93"/>
    </location>
</feature>
<sequence length="100" mass="10632">MRQQLAGLHRPARWPVAARAAAGSLQGSFPHPVPFLGSTSMAPRPRPARAQGDHGGAQTSRPVRAVPPPPASRPQPSQDDGHLRPDGALDERSAPCWPRV</sequence>
<reference evidence="2 3" key="1">
    <citation type="submission" date="2021-06" db="EMBL/GenBank/DDBJ databases">
        <authorList>
            <person name="Palmer J.M."/>
        </authorList>
    </citation>
    <scope>NUCLEOTIDE SEQUENCE [LARGE SCALE GENOMIC DNA]</scope>
    <source>
        <strain evidence="2 3">AS_MEX2019</strain>
        <tissue evidence="2">Muscle</tissue>
    </source>
</reference>
<protein>
    <submittedName>
        <fullName evidence="2">Uncharacterized protein</fullName>
    </submittedName>
</protein>
<organism evidence="2 3">
    <name type="scientific">Ameca splendens</name>
    <dbReference type="NCBI Taxonomy" id="208324"/>
    <lineage>
        <taxon>Eukaryota</taxon>
        <taxon>Metazoa</taxon>
        <taxon>Chordata</taxon>
        <taxon>Craniata</taxon>
        <taxon>Vertebrata</taxon>
        <taxon>Euteleostomi</taxon>
        <taxon>Actinopterygii</taxon>
        <taxon>Neopterygii</taxon>
        <taxon>Teleostei</taxon>
        <taxon>Neoteleostei</taxon>
        <taxon>Acanthomorphata</taxon>
        <taxon>Ovalentaria</taxon>
        <taxon>Atherinomorphae</taxon>
        <taxon>Cyprinodontiformes</taxon>
        <taxon>Goodeidae</taxon>
        <taxon>Ameca</taxon>
    </lineage>
</organism>
<proteinExistence type="predicted"/>
<evidence type="ECO:0000313" key="2">
    <source>
        <dbReference type="EMBL" id="MEQ2315682.1"/>
    </source>
</evidence>
<dbReference type="EMBL" id="JAHRIP010087056">
    <property type="protein sequence ID" value="MEQ2315682.1"/>
    <property type="molecule type" value="Genomic_DNA"/>
</dbReference>
<gene>
    <name evidence="2" type="ORF">AMECASPLE_024929</name>
</gene>
<evidence type="ECO:0000256" key="1">
    <source>
        <dbReference type="SAM" id="MobiDB-lite"/>
    </source>
</evidence>
<accession>A0ABV1ACG2</accession>
<name>A0ABV1ACG2_9TELE</name>